<protein>
    <submittedName>
        <fullName evidence="2">Uncharacterized protein</fullName>
    </submittedName>
</protein>
<evidence type="ECO:0000313" key="2">
    <source>
        <dbReference type="EMBL" id="MBX68509.1"/>
    </source>
</evidence>
<dbReference type="PANTHER" id="PTHR46594:SF2">
    <property type="entry name" value="COPPER-TRANSPORTING ATPASE HMA4"/>
    <property type="match status" value="1"/>
</dbReference>
<dbReference type="AlphaFoldDB" id="A0A2P2QNB0"/>
<dbReference type="EMBL" id="GGEC01088025">
    <property type="protein sequence ID" value="MBX68509.1"/>
    <property type="molecule type" value="Transcribed_RNA"/>
</dbReference>
<sequence>MPIAAGILYPFAGIRLPPWLAGACMAASSLSVVCSSLLLQSYQKPLHIREP</sequence>
<proteinExistence type="predicted"/>
<organism evidence="2">
    <name type="scientific">Rhizophora mucronata</name>
    <name type="common">Asiatic mangrove</name>
    <dbReference type="NCBI Taxonomy" id="61149"/>
    <lineage>
        <taxon>Eukaryota</taxon>
        <taxon>Viridiplantae</taxon>
        <taxon>Streptophyta</taxon>
        <taxon>Embryophyta</taxon>
        <taxon>Tracheophyta</taxon>
        <taxon>Spermatophyta</taxon>
        <taxon>Magnoliopsida</taxon>
        <taxon>eudicotyledons</taxon>
        <taxon>Gunneridae</taxon>
        <taxon>Pentapetalae</taxon>
        <taxon>rosids</taxon>
        <taxon>fabids</taxon>
        <taxon>Malpighiales</taxon>
        <taxon>Rhizophoraceae</taxon>
        <taxon>Rhizophora</taxon>
    </lineage>
</organism>
<evidence type="ECO:0000256" key="1">
    <source>
        <dbReference type="ARBA" id="ARBA00022723"/>
    </source>
</evidence>
<reference evidence="2" key="1">
    <citation type="submission" date="2018-02" db="EMBL/GenBank/DDBJ databases">
        <title>Rhizophora mucronata_Transcriptome.</title>
        <authorList>
            <person name="Meera S.P."/>
            <person name="Sreeshan A."/>
            <person name="Augustine A."/>
        </authorList>
    </citation>
    <scope>NUCLEOTIDE SEQUENCE</scope>
    <source>
        <tissue evidence="2">Leaf</tissue>
    </source>
</reference>
<accession>A0A2P2QNB0</accession>
<name>A0A2P2QNB0_RHIMU</name>
<dbReference type="GO" id="GO:0046872">
    <property type="term" value="F:metal ion binding"/>
    <property type="evidence" value="ECO:0007669"/>
    <property type="project" value="UniProtKB-KW"/>
</dbReference>
<dbReference type="PANTHER" id="PTHR46594">
    <property type="entry name" value="P-TYPE CATION-TRANSPORTING ATPASE"/>
    <property type="match status" value="1"/>
</dbReference>
<keyword evidence="1" id="KW-0479">Metal-binding</keyword>